<sequence>MSRQRRTRKNRQLSSLSEADKNKLQQMISGANSGVAPHISEHIADGELVPLTPAQKILWYAWKLDPENTTYNLGGALHFEGLLDSSRVNSAFKMLCQKHDALRIKFVEGELQDVWQIDGGDQTFTFFETTATDLAQRNAQLKQVVVQPFDLVKGPLLRVGVVNQGNDSSLVVTLHHIIADGTSMQQLLDEFVAIYVALSEGAALRETDETVGYLGFAKWLNKQDQQDLYTKQLTIWQELLQADEPLRLPANNQARHSGQYSVKTEIQVLDEPVWHKVSMLAKANNVTPYLVLLTAWQVLLSRFANATRVQVGVPVANRHLSETFNLVGFFVNTQAIPLTIEHHESFSSLLDQASHVAKIAQGNQDLPFEHLLKALKPERQTGVHPIFQVMFNYLRRNKKSLQQLGGVALQDFEFYRFGMPFDLQLDVIEEVGQETTLNLMYANELYSPEFAQQCLHTFHVVLSEVLAHIHEPMSQLPLLAEQELQQLAALHMGRESHPFSTSIQQIIHEQSQRVPTAIAVSFAGKTLTYEQLDTRANRLAHCLLAKGVSAEDKVGVLFERSADMVVSLLAVLKAGAAYVPVDPTLPIERIEYIAKNSGLALFLTDSSDKKFPKLADIAPMLSVETGALEQYEATVPSLTTHAAQLAYVIYTSGSTGNPKGVGNTHEAIYNRIAWQQSAYPLSAEDVVLQKTPFGFDVSVWEFFWPLMFGAKLVVAKPEAHKDSTQLLDVIISEQVTTIHFVPSMLQAFISHEEVRSATSIKRILCSGEALPSEVQAKALQLLPNTEIYNLYGPTEAAVDVSHFTCHGDASLSVPIGKPIDGIELLVLDSALRLSPIGIAGELYIGGIGLARGYLHRADLTAERFIANPFSNDGARLYRTGDLVYWNEQGQLEYLGRTDHQVKIRGFRIELGEIEAQLRKLAGVNEAVVIADDTSSGKRLVGYLSGHDECLADVEALKTTLATQLPNYMVPSVLVVLPELPTNSNGKIDRKALPKTELHNQVAYAAPEGARETLLAQIWSEVLEIEQVGRFDNFFALGGDSISSLRLIALAKKHDITLNVQDIFDSTDLHSLAQLSLTSNGSVISPLLRAESAHQTLSYAQERQWFLWKLAPESDAYHITGGLILEGMLDFTALQNALDYILEKHDALRTRFVEHQDASVTQVIEHDVKADIQRLDCASPNADPEAFKSGLVRTPFDLTADQLLRVGLVTYANDKHELVVVMHHIASDGWSVNLIIADFVAAYSATIKGHVLEVTEQPRYSDYAHWQKQWLEEGEDARQLAYWKANLGDSHPVLELPADLQSNQQEYSNGIAVHAIPVTLKAQLNNYAKSQGSTLFAVLMSAWHILLHRYSGQSDIRVGMPIANRQHTESQGIVGFFVNTQVIRSELSAAMTLAQVVKVITTSLQGAQAHQDLPFEKLVDGLGLERNLNRSPLFQVMLNYQRREENQLSQLSELTISEATLPTNSAQFDLVLEAIENAEGDVTLYLNYAVELYSETRVQALVDGLMSILTEIALHPDKTVSDVAVLKRDVVDKVITLGRGNECEQPKALLHDKVHHHSVHTPNKVALRFRDEVVTYGQLVHQVNRLSAYLQAQNIVPEDRVGVIFSRNVDMVVSLLAIHQTGAAYVPIDPNLPSDRVEYIAKSSALKLILSDGSAAKFAESAQLLNVHVLQDITYASDNVCHSPYIARDNLAYVIYTSGSTGQPKGVAVTHQGLSNYLSYAQKSYLPNVSSSLVSSTLSFDATVTSLLVPLYSGDTVTLLPSGDEELNNLIKHLQHNTEATLYKITPAHIDAIIASELLTPSEQAHCFVVGGDKLLGATVAQLRTVFPQAQIINEYGPTETVVGCSIFNIEDNSSDQRDVMPITDAIDNTQLYVLSDALTLMPIGVPGELYIAGEGLARGYLNQGTLTAERFIANPFSDEGTRLYRTGDLARWSFDGELEYLGRTDHQVKVRGFRIELGEIEANLCNIDMVHEAVVIADQTELGTQLVAYIVADDEVEYDVLKEILRDHLPSYMIPDVFVTLTHLPLTNNGKVNRDALPNVERNMDSTFVAPEGEQESMLAAIWCSTLGLDQVGRFDNFFELGGDSIVSLQIIAKIRQAGYLITPKQVFEQQTIARLTKYLVALQDDDLIEQSVAGQVPLLPIQSSFFKKEMVERSHVNQAVMLHSDQALDEVALNAAISTLIETHDALRMRYYQDEVGTWHQEYTPHSEQLVEHTKWVHEVGVA</sequence>
<dbReference type="Pfam" id="PF00550">
    <property type="entry name" value="PP-binding"/>
    <property type="match status" value="2"/>
</dbReference>
<dbReference type="InterPro" id="IPR036736">
    <property type="entry name" value="ACP-like_sf"/>
</dbReference>
<dbReference type="InterPro" id="IPR001242">
    <property type="entry name" value="Condensation_dom"/>
</dbReference>
<dbReference type="EMBL" id="PNCK01000023">
    <property type="protein sequence ID" value="TMP44275.1"/>
    <property type="molecule type" value="Genomic_DNA"/>
</dbReference>
<dbReference type="InterPro" id="IPR006162">
    <property type="entry name" value="Ppantetheine_attach_site"/>
</dbReference>
<evidence type="ECO:0000256" key="3">
    <source>
        <dbReference type="ARBA" id="ARBA00022553"/>
    </source>
</evidence>
<dbReference type="PROSITE" id="PS50075">
    <property type="entry name" value="CARRIER"/>
    <property type="match status" value="2"/>
</dbReference>
<proteinExistence type="predicted"/>
<dbReference type="PANTHER" id="PTHR45527">
    <property type="entry name" value="NONRIBOSOMAL PEPTIDE SYNTHETASE"/>
    <property type="match status" value="1"/>
</dbReference>
<keyword evidence="6" id="KW-1185">Reference proteome</keyword>
<name>A0ABY2WCP6_9GAMM</name>
<dbReference type="Gene3D" id="3.40.50.980">
    <property type="match status" value="4"/>
</dbReference>
<dbReference type="Gene3D" id="3.30.559.10">
    <property type="entry name" value="Chloramphenicol acetyltransferase-like domain"/>
    <property type="match status" value="3"/>
</dbReference>
<dbReference type="Gene3D" id="3.30.559.30">
    <property type="entry name" value="Nonribosomal peptide synthetase, condensation domain"/>
    <property type="match status" value="2"/>
</dbReference>
<dbReference type="SUPFAM" id="SSF52777">
    <property type="entry name" value="CoA-dependent acyltransferases"/>
    <property type="match status" value="5"/>
</dbReference>
<dbReference type="Pfam" id="PF13193">
    <property type="entry name" value="AMP-binding_C"/>
    <property type="match status" value="2"/>
</dbReference>
<feature type="domain" description="Carrier" evidence="4">
    <location>
        <begin position="1005"/>
        <end position="1079"/>
    </location>
</feature>
<dbReference type="PROSITE" id="PS00455">
    <property type="entry name" value="AMP_BINDING"/>
    <property type="match status" value="2"/>
</dbReference>
<organism evidence="5 6">
    <name type="scientific">Pseudoalteromonas citrea</name>
    <dbReference type="NCBI Taxonomy" id="43655"/>
    <lineage>
        <taxon>Bacteria</taxon>
        <taxon>Pseudomonadati</taxon>
        <taxon>Pseudomonadota</taxon>
        <taxon>Gammaproteobacteria</taxon>
        <taxon>Alteromonadales</taxon>
        <taxon>Pseudoalteromonadaceae</taxon>
        <taxon>Pseudoalteromonas</taxon>
    </lineage>
</organism>
<keyword evidence="2" id="KW-0596">Phosphopantetheine</keyword>
<dbReference type="Gene3D" id="1.10.1200.10">
    <property type="entry name" value="ACP-like"/>
    <property type="match status" value="2"/>
</dbReference>
<feature type="domain" description="Carrier" evidence="4">
    <location>
        <begin position="2050"/>
        <end position="2124"/>
    </location>
</feature>
<evidence type="ECO:0000256" key="2">
    <source>
        <dbReference type="ARBA" id="ARBA00022450"/>
    </source>
</evidence>
<feature type="non-terminal residue" evidence="5">
    <location>
        <position position="2224"/>
    </location>
</feature>
<dbReference type="InterPro" id="IPR009081">
    <property type="entry name" value="PP-bd_ACP"/>
</dbReference>
<dbReference type="Pfam" id="PF00501">
    <property type="entry name" value="AMP-binding"/>
    <property type="match status" value="2"/>
</dbReference>
<dbReference type="Proteomes" id="UP000305730">
    <property type="component" value="Unassembled WGS sequence"/>
</dbReference>
<dbReference type="CDD" id="cd19531">
    <property type="entry name" value="LCL_NRPS-like"/>
    <property type="match status" value="2"/>
</dbReference>
<evidence type="ECO:0000256" key="1">
    <source>
        <dbReference type="ARBA" id="ARBA00001957"/>
    </source>
</evidence>
<comment type="caution">
    <text evidence="5">The sequence shown here is derived from an EMBL/GenBank/DDBJ whole genome shotgun (WGS) entry which is preliminary data.</text>
</comment>
<dbReference type="InterPro" id="IPR020845">
    <property type="entry name" value="AMP-binding_CS"/>
</dbReference>
<dbReference type="RefSeq" id="WP_171044472.1">
    <property type="nucleotide sequence ID" value="NZ_PNCK01000023.1"/>
</dbReference>
<dbReference type="SUPFAM" id="SSF56801">
    <property type="entry name" value="Acetyl-CoA synthetase-like"/>
    <property type="match status" value="2"/>
</dbReference>
<protein>
    <submittedName>
        <fullName evidence="5">Non-ribosomal peptide synthetase</fullName>
    </submittedName>
</protein>
<gene>
    <name evidence="5" type="ORF">CWB97_06775</name>
</gene>
<dbReference type="InterPro" id="IPR023213">
    <property type="entry name" value="CAT-like_dom_sf"/>
</dbReference>
<dbReference type="InterPro" id="IPR000873">
    <property type="entry name" value="AMP-dep_synth/lig_dom"/>
</dbReference>
<dbReference type="CDD" id="cd17646">
    <property type="entry name" value="A_NRPS_AB3403-like"/>
    <property type="match status" value="1"/>
</dbReference>
<evidence type="ECO:0000259" key="4">
    <source>
        <dbReference type="PROSITE" id="PS50075"/>
    </source>
</evidence>
<keyword evidence="3" id="KW-0597">Phosphoprotein</keyword>
<dbReference type="InterPro" id="IPR045851">
    <property type="entry name" value="AMP-bd_C_sf"/>
</dbReference>
<dbReference type="Gene3D" id="3.30.300.30">
    <property type="match status" value="2"/>
</dbReference>
<dbReference type="PROSITE" id="PS00012">
    <property type="entry name" value="PHOSPHOPANTETHEINE"/>
    <property type="match status" value="2"/>
</dbReference>
<reference evidence="6" key="1">
    <citation type="submission" date="2019-06" db="EMBL/GenBank/DDBJ databases">
        <title>Co-occurence of chitin degradation, pigmentation and bioactivity in marine Pseudoalteromonas.</title>
        <authorList>
            <person name="Sonnenschein E.C."/>
            <person name="Bech P.K."/>
        </authorList>
    </citation>
    <scope>NUCLEOTIDE SEQUENCE [LARGE SCALE GENOMIC DNA]</scope>
    <source>
        <strain evidence="6">S2233</strain>
    </source>
</reference>
<dbReference type="InterPro" id="IPR025110">
    <property type="entry name" value="AMP-bd_C"/>
</dbReference>
<dbReference type="Pfam" id="PF00668">
    <property type="entry name" value="Condensation"/>
    <property type="match status" value="3"/>
</dbReference>
<dbReference type="SUPFAM" id="SSF47336">
    <property type="entry name" value="ACP-like"/>
    <property type="match status" value="2"/>
</dbReference>
<dbReference type="InterPro" id="IPR010071">
    <property type="entry name" value="AA_adenyl_dom"/>
</dbReference>
<evidence type="ECO:0000313" key="5">
    <source>
        <dbReference type="EMBL" id="TMP44275.1"/>
    </source>
</evidence>
<dbReference type="NCBIfam" id="NF003417">
    <property type="entry name" value="PRK04813.1"/>
    <property type="match status" value="2"/>
</dbReference>
<dbReference type="CDD" id="cd05930">
    <property type="entry name" value="A_NRPS"/>
    <property type="match status" value="1"/>
</dbReference>
<evidence type="ECO:0000313" key="6">
    <source>
        <dbReference type="Proteomes" id="UP000305730"/>
    </source>
</evidence>
<dbReference type="Gene3D" id="2.30.38.10">
    <property type="entry name" value="Luciferase, Domain 3"/>
    <property type="match status" value="2"/>
</dbReference>
<dbReference type="NCBIfam" id="TIGR01733">
    <property type="entry name" value="AA-adenyl-dom"/>
    <property type="match status" value="2"/>
</dbReference>
<comment type="cofactor">
    <cofactor evidence="1">
        <name>pantetheine 4'-phosphate</name>
        <dbReference type="ChEBI" id="CHEBI:47942"/>
    </cofactor>
</comment>
<dbReference type="PANTHER" id="PTHR45527:SF1">
    <property type="entry name" value="FATTY ACID SYNTHASE"/>
    <property type="match status" value="1"/>
</dbReference>
<accession>A0ABY2WCP6</accession>